<dbReference type="Proteomes" id="UP001561463">
    <property type="component" value="Unassembled WGS sequence"/>
</dbReference>
<evidence type="ECO:0000313" key="3">
    <source>
        <dbReference type="Proteomes" id="UP001561463"/>
    </source>
</evidence>
<protein>
    <submittedName>
        <fullName evidence="2">T6SS immunity periplasmic lipoprotein</fullName>
    </submittedName>
</protein>
<proteinExistence type="predicted"/>
<evidence type="ECO:0000259" key="1">
    <source>
        <dbReference type="Pfam" id="PF24295"/>
    </source>
</evidence>
<organism evidence="2 3">
    <name type="scientific">Pseudenterobacter timonensis</name>
    <dbReference type="NCBI Taxonomy" id="1755099"/>
    <lineage>
        <taxon>Bacteria</taxon>
        <taxon>Pseudomonadati</taxon>
        <taxon>Pseudomonadota</taxon>
        <taxon>Gammaproteobacteria</taxon>
        <taxon>Enterobacterales</taxon>
        <taxon>Enterobacteriaceae</taxon>
        <taxon>Pseudenterobacter</taxon>
    </lineage>
</organism>
<dbReference type="InterPro" id="IPR054657">
    <property type="entry name" value="T6SS_periplasmic_put"/>
</dbReference>
<gene>
    <name evidence="2" type="ORF">AB7Z85_02450</name>
</gene>
<dbReference type="Pfam" id="PF24295">
    <property type="entry name" value="DUF7480"/>
    <property type="match status" value="1"/>
</dbReference>
<comment type="caution">
    <text evidence="2">The sequence shown here is derived from an EMBL/GenBank/DDBJ whole genome shotgun (WGS) entry which is preliminary data.</text>
</comment>
<dbReference type="NCBIfam" id="NF045617">
    <property type="entry name" value="mostly_LP"/>
    <property type="match status" value="1"/>
</dbReference>
<keyword evidence="2" id="KW-0449">Lipoprotein</keyword>
<name>A0ABV4A2U5_9ENTR</name>
<dbReference type="InterPro" id="IPR055903">
    <property type="entry name" value="DUF7480"/>
</dbReference>
<feature type="domain" description="DUF7480" evidence="1">
    <location>
        <begin position="22"/>
        <end position="111"/>
    </location>
</feature>
<keyword evidence="3" id="KW-1185">Reference proteome</keyword>
<evidence type="ECO:0000313" key="2">
    <source>
        <dbReference type="EMBL" id="MEX9251379.1"/>
    </source>
</evidence>
<reference evidence="2 3" key="1">
    <citation type="submission" date="2024-03" db="EMBL/GenBank/DDBJ databases">
        <title>Role of Flies in the Dissemination of Carbapenem-Resistant Enterobacteriaceae (CRE): An Epidemiological and Genomic Study in China.</title>
        <authorList>
            <person name="Chen K."/>
            <person name="Zhang R."/>
            <person name="Chen S."/>
        </authorList>
    </citation>
    <scope>NUCLEOTIDE SEQUENCE [LARGE SCALE GENOMIC DNA]</scope>
    <source>
        <strain evidence="3">fly-313</strain>
    </source>
</reference>
<dbReference type="RefSeq" id="WP_369496688.1">
    <property type="nucleotide sequence ID" value="NZ_JBFZPZ010000001.1"/>
</dbReference>
<sequence length="160" mass="17966">MLTLTLITGCPGHGDYLRPDEIATVSTRGDNVCFSVQEPEDYQPVTISIDSGGTRFRERQITLEPTLRIVNSQLCIPPSFHRFPDKGQFIVRYVLHSAHHKDTPRRMVAGVEVADGCIFDIPLNDREAVMPYGELKTAMFSLNKAYVMVPANPLLDPFME</sequence>
<dbReference type="EMBL" id="JBFZPZ010000001">
    <property type="protein sequence ID" value="MEX9251379.1"/>
    <property type="molecule type" value="Genomic_DNA"/>
</dbReference>
<accession>A0ABV4A2U5</accession>